<dbReference type="GO" id="GO:0046513">
    <property type="term" value="P:ceramide biosynthetic process"/>
    <property type="evidence" value="ECO:0007669"/>
    <property type="project" value="TreeGrafter"/>
</dbReference>
<dbReference type="OrthoDB" id="200948at2759"/>
<accession>A0A9P6DVA9</accession>
<dbReference type="Proteomes" id="UP000886523">
    <property type="component" value="Unassembled WGS sequence"/>
</dbReference>
<comment type="similarity">
    <text evidence="2">Belongs to the fatty acid desaturase type 1 family. DEGS subfamily.</text>
</comment>
<evidence type="ECO:0000259" key="11">
    <source>
        <dbReference type="SMART" id="SM01269"/>
    </source>
</evidence>
<dbReference type="EC" id="1.14.19.17" evidence="3"/>
<dbReference type="PANTHER" id="PTHR12879">
    <property type="entry name" value="SPHINGOLIPID DELTA 4 DESATURASE/C-4 HYDROXYLASE PROTEIN DES2"/>
    <property type="match status" value="1"/>
</dbReference>
<dbReference type="Pfam" id="PF00487">
    <property type="entry name" value="FA_desaturase"/>
    <property type="match status" value="1"/>
</dbReference>
<evidence type="ECO:0000256" key="2">
    <source>
        <dbReference type="ARBA" id="ARBA00006146"/>
    </source>
</evidence>
<feature type="transmembrane region" description="Helical" evidence="10">
    <location>
        <begin position="142"/>
        <end position="159"/>
    </location>
</feature>
<dbReference type="InterPro" id="IPR005804">
    <property type="entry name" value="FA_desaturase_dom"/>
</dbReference>
<feature type="transmembrane region" description="Helical" evidence="10">
    <location>
        <begin position="219"/>
        <end position="236"/>
    </location>
</feature>
<organism evidence="12 13">
    <name type="scientific">Hydnum rufescens UP504</name>
    <dbReference type="NCBI Taxonomy" id="1448309"/>
    <lineage>
        <taxon>Eukaryota</taxon>
        <taxon>Fungi</taxon>
        <taxon>Dikarya</taxon>
        <taxon>Basidiomycota</taxon>
        <taxon>Agaricomycotina</taxon>
        <taxon>Agaricomycetes</taxon>
        <taxon>Cantharellales</taxon>
        <taxon>Hydnaceae</taxon>
        <taxon>Hydnum</taxon>
    </lineage>
</organism>
<dbReference type="InterPro" id="IPR011388">
    <property type="entry name" value="DES1/DES2"/>
</dbReference>
<comment type="caution">
    <text evidence="12">The sequence shown here is derived from an EMBL/GenBank/DDBJ whole genome shotgun (WGS) entry which is preliminary data.</text>
</comment>
<evidence type="ECO:0000256" key="4">
    <source>
        <dbReference type="ARBA" id="ARBA00022692"/>
    </source>
</evidence>
<dbReference type="SMART" id="SM01269">
    <property type="entry name" value="Lipid_DES"/>
    <property type="match status" value="1"/>
</dbReference>
<evidence type="ECO:0000256" key="10">
    <source>
        <dbReference type="SAM" id="Phobius"/>
    </source>
</evidence>
<feature type="transmembrane region" description="Helical" evidence="10">
    <location>
        <begin position="103"/>
        <end position="122"/>
    </location>
</feature>
<sequence length="393" mass="44683">MGVKTTDWSLYGGAESLDTRPRRTISMQPSGHPPARGHPKEPSDFLWLMTEEPHRSRRMAILKAHPEVTKLMGYEPLTKWIVLVVITLQIGVAYLLRNTHPSTLIYLLLAYVIGGTANHNLFLAIHEITHNLAFKGVKSNKIFAIVANFPIGLPFAMMFKPYHLEHHKQLGEDGVDTDLPTRFEALLLRNVAGKAFFATFQLLFYAIRPGFLRSQKLTVWHFLNIGAQIAFDLLVVRTMGKGVLVYFIMSSLFAGSLHPCAGHFIGEHYLWDGQEQETYSYYGPLNILAYNVGYHNEHHDFPSIPWTRLPKLRALAPEIYDAIPSHPSWPMIIFNFIFDTNVDLFSRAKRVPRTPVPTPRLQHISKSPSPREMNEDDEDILVTRGYADSGKLD</sequence>
<dbReference type="PANTHER" id="PTHR12879:SF8">
    <property type="entry name" value="SPHINGOLIPID DELTA(4)-DESATURASE DES1"/>
    <property type="match status" value="1"/>
</dbReference>
<feature type="region of interest" description="Disordered" evidence="9">
    <location>
        <begin position="21"/>
        <end position="42"/>
    </location>
</feature>
<evidence type="ECO:0000256" key="1">
    <source>
        <dbReference type="ARBA" id="ARBA00004141"/>
    </source>
</evidence>
<proteinExistence type="inferred from homology"/>
<evidence type="ECO:0000313" key="12">
    <source>
        <dbReference type="EMBL" id="KAF9515137.1"/>
    </source>
</evidence>
<feature type="transmembrane region" description="Helical" evidence="10">
    <location>
        <begin position="243"/>
        <end position="265"/>
    </location>
</feature>
<dbReference type="InterPro" id="IPR013866">
    <property type="entry name" value="Sphingolipid_d4-desaturase_N"/>
</dbReference>
<name>A0A9P6DVA9_9AGAM</name>
<evidence type="ECO:0000256" key="3">
    <source>
        <dbReference type="ARBA" id="ARBA00012021"/>
    </source>
</evidence>
<dbReference type="AlphaFoldDB" id="A0A9P6DVA9"/>
<keyword evidence="6" id="KW-0560">Oxidoreductase</keyword>
<protein>
    <recommendedName>
        <fullName evidence="3">sphingolipid 4-desaturase</fullName>
        <ecNumber evidence="3">1.14.19.17</ecNumber>
    </recommendedName>
</protein>
<keyword evidence="5 10" id="KW-1133">Transmembrane helix</keyword>
<keyword evidence="13" id="KW-1185">Reference proteome</keyword>
<evidence type="ECO:0000256" key="7">
    <source>
        <dbReference type="ARBA" id="ARBA00023098"/>
    </source>
</evidence>
<evidence type="ECO:0000256" key="9">
    <source>
        <dbReference type="SAM" id="MobiDB-lite"/>
    </source>
</evidence>
<feature type="region of interest" description="Disordered" evidence="9">
    <location>
        <begin position="355"/>
        <end position="393"/>
    </location>
</feature>
<reference evidence="12" key="1">
    <citation type="journal article" date="2020" name="Nat. Commun.">
        <title>Large-scale genome sequencing of mycorrhizal fungi provides insights into the early evolution of symbiotic traits.</title>
        <authorList>
            <person name="Miyauchi S."/>
            <person name="Kiss E."/>
            <person name="Kuo A."/>
            <person name="Drula E."/>
            <person name="Kohler A."/>
            <person name="Sanchez-Garcia M."/>
            <person name="Morin E."/>
            <person name="Andreopoulos B."/>
            <person name="Barry K.W."/>
            <person name="Bonito G."/>
            <person name="Buee M."/>
            <person name="Carver A."/>
            <person name="Chen C."/>
            <person name="Cichocki N."/>
            <person name="Clum A."/>
            <person name="Culley D."/>
            <person name="Crous P.W."/>
            <person name="Fauchery L."/>
            <person name="Girlanda M."/>
            <person name="Hayes R.D."/>
            <person name="Keri Z."/>
            <person name="LaButti K."/>
            <person name="Lipzen A."/>
            <person name="Lombard V."/>
            <person name="Magnuson J."/>
            <person name="Maillard F."/>
            <person name="Murat C."/>
            <person name="Nolan M."/>
            <person name="Ohm R.A."/>
            <person name="Pangilinan J."/>
            <person name="Pereira M.F."/>
            <person name="Perotto S."/>
            <person name="Peter M."/>
            <person name="Pfister S."/>
            <person name="Riley R."/>
            <person name="Sitrit Y."/>
            <person name="Stielow J.B."/>
            <person name="Szollosi G."/>
            <person name="Zifcakova L."/>
            <person name="Stursova M."/>
            <person name="Spatafora J.W."/>
            <person name="Tedersoo L."/>
            <person name="Vaario L.M."/>
            <person name="Yamada A."/>
            <person name="Yan M."/>
            <person name="Wang P."/>
            <person name="Xu J."/>
            <person name="Bruns T."/>
            <person name="Baldrian P."/>
            <person name="Vilgalys R."/>
            <person name="Dunand C."/>
            <person name="Henrissat B."/>
            <person name="Grigoriev I.V."/>
            <person name="Hibbett D."/>
            <person name="Nagy L.G."/>
            <person name="Martin F.M."/>
        </authorList>
    </citation>
    <scope>NUCLEOTIDE SEQUENCE</scope>
    <source>
        <strain evidence="12">UP504</strain>
    </source>
</reference>
<keyword evidence="4 10" id="KW-0812">Transmembrane</keyword>
<dbReference type="GO" id="GO:0042284">
    <property type="term" value="F:sphingolipid delta-4 desaturase activity"/>
    <property type="evidence" value="ECO:0007669"/>
    <property type="project" value="UniProtKB-EC"/>
</dbReference>
<evidence type="ECO:0000256" key="8">
    <source>
        <dbReference type="ARBA" id="ARBA00023136"/>
    </source>
</evidence>
<comment type="subcellular location">
    <subcellularLocation>
        <location evidence="1">Membrane</location>
        <topology evidence="1">Multi-pass membrane protein</topology>
    </subcellularLocation>
</comment>
<dbReference type="GO" id="GO:0016020">
    <property type="term" value="C:membrane"/>
    <property type="evidence" value="ECO:0007669"/>
    <property type="project" value="UniProtKB-SubCell"/>
</dbReference>
<keyword evidence="8 10" id="KW-0472">Membrane</keyword>
<feature type="transmembrane region" description="Helical" evidence="10">
    <location>
        <begin position="77"/>
        <end position="96"/>
    </location>
</feature>
<evidence type="ECO:0000256" key="6">
    <source>
        <dbReference type="ARBA" id="ARBA00023002"/>
    </source>
</evidence>
<dbReference type="EMBL" id="MU128953">
    <property type="protein sequence ID" value="KAF9515137.1"/>
    <property type="molecule type" value="Genomic_DNA"/>
</dbReference>
<dbReference type="CDD" id="cd03508">
    <property type="entry name" value="Delta4-sphingolipid-FADS-like"/>
    <property type="match status" value="1"/>
</dbReference>
<feature type="transmembrane region" description="Helical" evidence="10">
    <location>
        <begin position="186"/>
        <end position="207"/>
    </location>
</feature>
<keyword evidence="7" id="KW-0443">Lipid metabolism</keyword>
<dbReference type="Pfam" id="PF08557">
    <property type="entry name" value="Lipid_DES"/>
    <property type="match status" value="1"/>
</dbReference>
<evidence type="ECO:0000256" key="5">
    <source>
        <dbReference type="ARBA" id="ARBA00022989"/>
    </source>
</evidence>
<gene>
    <name evidence="12" type="ORF">BS47DRAFT_1376351</name>
</gene>
<evidence type="ECO:0000313" key="13">
    <source>
        <dbReference type="Proteomes" id="UP000886523"/>
    </source>
</evidence>
<feature type="domain" description="Sphingolipid delta4-desaturase N-terminal" evidence="11">
    <location>
        <begin position="40"/>
        <end position="78"/>
    </location>
</feature>